<reference evidence="1 2" key="1">
    <citation type="submission" date="2024-07" db="EMBL/GenBank/DDBJ databases">
        <authorList>
            <person name="Akdeniz Z."/>
        </authorList>
    </citation>
    <scope>NUCLEOTIDE SEQUENCE [LARGE SCALE GENOMIC DNA]</scope>
</reference>
<sequence length="938" mass="99520">MQNGVCVCSTTNAFVQNNICTCGVNAFNTSNTCSCPTGASLQSGVCVCNNVNAYISGSSCVCPTYSSLVGNVCTCPANSNIVNNICTCNTILYQIMQSGVCVCSTTNAFVLNSACTCGTYGLNISNICSCPANSQLEGGVCTCNINQGQIMQNGVCVCSTTNAFVQNNICTCGVNAFNTSNTCSCPTGASLQSGVCVCNNVNAYISGSSCVCPTYSSLVGNVCTCPANSIIVNNICTCNTILYQIMQSGVCVCSTTNAFVLNSACTCGTYGLNISNICSCPANSQLEGGVCTCNINQGQIMQNGVCVCSTTNAFVQNNICTCGVNAFNTSNTCSCPTGASLQSGVCVCNNVNAYISGSSCVCPTYSSLVGNVCTCPANSIIIQNTCSCGVITGQIMVNGSCQCKSGQLVVNNSCFSNMSIYDLSSSYMCSQLTIVVNFNVLQVTNTISNATEWNGYIFSVEQIIQNAFINITSNVYKNQPSIQPLFQNQSIFTNIQIQIGSSEFPSGTILTYCNTLTINQMNITSLYYSTITTEYMNILTSSSSNSVIKNLIIQFQFSYASIGNITLINQIQNSLTLTYCTNYVILGQYCTSNQIALIALISLQCTLTVNGVNFMVSSFLVGNYSAYLLMQVQNSSLNINNVAIQYGDYQKELITRISPIDSFQFGGLITFTNNSNIIITNYISNTNIDFNISSDIDYSGLIIGVSKLTKIQISLVCIKYQITVQQLVISHGLIGQIVSGNLSFQSGNIIMNVIAKNIGLFGIIGNLMSNYSQIKNIETQLMSNISLKTYSYASTVIGNTNSICDISNILVNPSNFSAASEVGGVIGYCDNVTNMNNISIQQLNISSSYSGGGIIGAVVNTSITLKNSVVQSIFIKVTQNRNESGIILGYDFGKSTVQSIPFSTFTIQNCSSSGTSYINNVLQSNCAILNNALLQQGC</sequence>
<gene>
    <name evidence="1" type="ORF">HINF_LOCUS15967</name>
</gene>
<protein>
    <submittedName>
        <fullName evidence="1">Uncharacterized protein</fullName>
    </submittedName>
</protein>
<evidence type="ECO:0000313" key="2">
    <source>
        <dbReference type="Proteomes" id="UP001642409"/>
    </source>
</evidence>
<keyword evidence="2" id="KW-1185">Reference proteome</keyword>
<dbReference type="EMBL" id="CAXDID020000039">
    <property type="protein sequence ID" value="CAL5998930.1"/>
    <property type="molecule type" value="Genomic_DNA"/>
</dbReference>
<evidence type="ECO:0000313" key="1">
    <source>
        <dbReference type="EMBL" id="CAL5998930.1"/>
    </source>
</evidence>
<accession>A0ABP1HP26</accession>
<comment type="caution">
    <text evidence="1">The sequence shown here is derived from an EMBL/GenBank/DDBJ whole genome shotgun (WGS) entry which is preliminary data.</text>
</comment>
<proteinExistence type="predicted"/>
<dbReference type="Proteomes" id="UP001642409">
    <property type="component" value="Unassembled WGS sequence"/>
</dbReference>
<organism evidence="1 2">
    <name type="scientific">Hexamita inflata</name>
    <dbReference type="NCBI Taxonomy" id="28002"/>
    <lineage>
        <taxon>Eukaryota</taxon>
        <taxon>Metamonada</taxon>
        <taxon>Diplomonadida</taxon>
        <taxon>Hexamitidae</taxon>
        <taxon>Hexamitinae</taxon>
        <taxon>Hexamita</taxon>
    </lineage>
</organism>
<name>A0ABP1HP26_9EUKA</name>